<dbReference type="SUPFAM" id="SSF56112">
    <property type="entry name" value="Protein kinase-like (PK-like)"/>
    <property type="match status" value="1"/>
</dbReference>
<name>A0A956NBQ0_UNCEI</name>
<dbReference type="InterPro" id="IPR008271">
    <property type="entry name" value="Ser/Thr_kinase_AS"/>
</dbReference>
<dbReference type="Gene3D" id="1.10.510.10">
    <property type="entry name" value="Transferase(Phosphotransferase) domain 1"/>
    <property type="match status" value="1"/>
</dbReference>
<evidence type="ECO:0000313" key="6">
    <source>
        <dbReference type="EMBL" id="MCA9756242.1"/>
    </source>
</evidence>
<dbReference type="Gene3D" id="3.40.50.300">
    <property type="entry name" value="P-loop containing nucleotide triphosphate hydrolases"/>
    <property type="match status" value="1"/>
</dbReference>
<organism evidence="6 7">
    <name type="scientific">Eiseniibacteriota bacterium</name>
    <dbReference type="NCBI Taxonomy" id="2212470"/>
    <lineage>
        <taxon>Bacteria</taxon>
        <taxon>Candidatus Eiseniibacteriota</taxon>
    </lineage>
</organism>
<dbReference type="Gene3D" id="3.30.200.20">
    <property type="entry name" value="Phosphorylase Kinase, domain 1"/>
    <property type="match status" value="1"/>
</dbReference>
<dbReference type="PROSITE" id="PS50011">
    <property type="entry name" value="PROTEIN_KINASE_DOM"/>
    <property type="match status" value="1"/>
</dbReference>
<dbReference type="InterPro" id="IPR019734">
    <property type="entry name" value="TPR_rpt"/>
</dbReference>
<evidence type="ECO:0000256" key="2">
    <source>
        <dbReference type="ARBA" id="ARBA00022840"/>
    </source>
</evidence>
<evidence type="ECO:0000256" key="1">
    <source>
        <dbReference type="ARBA" id="ARBA00022741"/>
    </source>
</evidence>
<keyword evidence="3" id="KW-0802">TPR repeat</keyword>
<feature type="repeat" description="TPR" evidence="3">
    <location>
        <begin position="838"/>
        <end position="871"/>
    </location>
</feature>
<evidence type="ECO:0000256" key="4">
    <source>
        <dbReference type="PROSITE-ProRule" id="PRU10141"/>
    </source>
</evidence>
<evidence type="ECO:0000256" key="3">
    <source>
        <dbReference type="PROSITE-ProRule" id="PRU00339"/>
    </source>
</evidence>
<keyword evidence="1 4" id="KW-0547">Nucleotide-binding</keyword>
<feature type="domain" description="Protein kinase" evidence="5">
    <location>
        <begin position="82"/>
        <end position="341"/>
    </location>
</feature>
<dbReference type="InterPro" id="IPR011990">
    <property type="entry name" value="TPR-like_helical_dom_sf"/>
</dbReference>
<dbReference type="Gene3D" id="1.10.10.10">
    <property type="entry name" value="Winged helix-like DNA-binding domain superfamily/Winged helix DNA-binding domain"/>
    <property type="match status" value="1"/>
</dbReference>
<dbReference type="Pfam" id="PF25872">
    <property type="entry name" value="HTH_77"/>
    <property type="match status" value="1"/>
</dbReference>
<sequence length="1082" mass="118287">MRETRAQIVERLFQDAADLAPPEREGFLARESADDPSIIDEVRDLLSHFEAVSDTLGSNFAPHFASQESSGLDSIPERIGDYSVLGEVGRGGMGIVYRALDPRLQREVAIKRVGPGAQEDPAWSERFLTEARLLASIHHPNIATVFSLEDTGDQTFLTMELIRGESLADRTSRGPLTLDDALALGQQICSAVEAAHDKKVLHLDLKPLNVMITETGTVKVLDFGLARSVSGSPDGSTSTLRAGTPGYMSPEQIESGEVGLETDVWALGCLLYECLSGTPAFPGETALERLSRSQSAEPDFGALPDALPTALRTLLGSCFVRVRTERLSSVRSLRRAIEEEIAVRARVAAVGRMHGAGHSELGDDAAQRFQLPAALTRFIGREADISSIATLLGEHRLVSLVGPGGAGKSRLSIEAARRALARFPHGTCFAEFAPVNDPRSAPNVLLALLGGRDASGRGPLAGIHEVLRGREFLLVLDNCEHLVTAIAPLVEQLLLEHPKLAVLATSREALGVPGERIFRVPPMEDSAVELFLDRATAARPGFEADEATLGVIRTICQRLDGLPLAVELAAARTRVLRPEEILERLDDRFRLLGSGSNRALPRHRTLKALIDWSYEQLEEREQTFFQRLSVFSGGFTLEAAESVATGDGIEAWEALDLLGRLVEKSLVEMMATADPGGRARYRMLDTVHEYGRRALGLRSTAEFAHRRYFAELADAYNAEFPGSELPTVLARVEADLANFRKAAESGLDENPPAKEILPITIMLLGFGNMRGRWAEMRQIGETVVSRYAFDDPMSEARGHLFHRLGNLANALGDAEAAIQYFDQAAAIWDHLGIHRNRAAILNNKGLVSQRAGDYEAAEALFLEALAINREHGNRDFEATNLNNLGLCANESGRTMEALRYYGDAAQMAREIGHEYYLAMFLDNLAIVTADLSQLDRAVELHDESLALHRKLGNKRGEASTLLNMASTLRSLGQHLKAYEHVRTGLAIKQEIGDSRGLIFSLENLAASFIELGQPARVVRVLACAQVAREDRSMPRTDAQQRECVRCLERARESLSPVEYDEAWAVGCRISPEEAVAEAVELS</sequence>
<dbReference type="InterPro" id="IPR000719">
    <property type="entry name" value="Prot_kinase_dom"/>
</dbReference>
<reference evidence="6" key="2">
    <citation type="journal article" date="2021" name="Microbiome">
        <title>Successional dynamics and alternative stable states in a saline activated sludge microbial community over 9 years.</title>
        <authorList>
            <person name="Wang Y."/>
            <person name="Ye J."/>
            <person name="Ju F."/>
            <person name="Liu L."/>
            <person name="Boyd J.A."/>
            <person name="Deng Y."/>
            <person name="Parks D.H."/>
            <person name="Jiang X."/>
            <person name="Yin X."/>
            <person name="Woodcroft B.J."/>
            <person name="Tyson G.W."/>
            <person name="Hugenholtz P."/>
            <person name="Polz M.F."/>
            <person name="Zhang T."/>
        </authorList>
    </citation>
    <scope>NUCLEOTIDE SEQUENCE</scope>
    <source>
        <strain evidence="6">HKST-UBA02</strain>
    </source>
</reference>
<dbReference type="PRINTS" id="PR00364">
    <property type="entry name" value="DISEASERSIST"/>
</dbReference>
<dbReference type="Gene3D" id="1.25.40.10">
    <property type="entry name" value="Tetratricopeptide repeat domain"/>
    <property type="match status" value="1"/>
</dbReference>
<dbReference type="SUPFAM" id="SSF52540">
    <property type="entry name" value="P-loop containing nucleoside triphosphate hydrolases"/>
    <property type="match status" value="1"/>
</dbReference>
<dbReference type="EMBL" id="JAGQHS010000046">
    <property type="protein sequence ID" value="MCA9756242.1"/>
    <property type="molecule type" value="Genomic_DNA"/>
</dbReference>
<dbReference type="InterPro" id="IPR011009">
    <property type="entry name" value="Kinase-like_dom_sf"/>
</dbReference>
<evidence type="ECO:0000313" key="7">
    <source>
        <dbReference type="Proteomes" id="UP000739538"/>
    </source>
</evidence>
<dbReference type="InterPro" id="IPR027417">
    <property type="entry name" value="P-loop_NTPase"/>
</dbReference>
<dbReference type="SUPFAM" id="SSF48452">
    <property type="entry name" value="TPR-like"/>
    <property type="match status" value="1"/>
</dbReference>
<dbReference type="PROSITE" id="PS00108">
    <property type="entry name" value="PROTEIN_KINASE_ST"/>
    <property type="match status" value="1"/>
</dbReference>
<feature type="binding site" evidence="4">
    <location>
        <position position="111"/>
    </location>
    <ligand>
        <name>ATP</name>
        <dbReference type="ChEBI" id="CHEBI:30616"/>
    </ligand>
</feature>
<dbReference type="Proteomes" id="UP000739538">
    <property type="component" value="Unassembled WGS sequence"/>
</dbReference>
<dbReference type="InterPro" id="IPR036388">
    <property type="entry name" value="WH-like_DNA-bd_sf"/>
</dbReference>
<keyword evidence="2 4" id="KW-0067">ATP-binding</keyword>
<comment type="caution">
    <text evidence="6">The sequence shown here is derived from an EMBL/GenBank/DDBJ whole genome shotgun (WGS) entry which is preliminary data.</text>
</comment>
<dbReference type="GO" id="GO:0004672">
    <property type="term" value="F:protein kinase activity"/>
    <property type="evidence" value="ECO:0007669"/>
    <property type="project" value="InterPro"/>
</dbReference>
<accession>A0A956NBQ0</accession>
<dbReference type="Pfam" id="PF13424">
    <property type="entry name" value="TPR_12"/>
    <property type="match status" value="2"/>
</dbReference>
<dbReference type="InterPro" id="IPR017441">
    <property type="entry name" value="Protein_kinase_ATP_BS"/>
</dbReference>
<keyword evidence="6" id="KW-0808">Transferase</keyword>
<protein>
    <submittedName>
        <fullName evidence="6">Protein kinase</fullName>
    </submittedName>
</protein>
<evidence type="ECO:0000259" key="5">
    <source>
        <dbReference type="PROSITE" id="PS50011"/>
    </source>
</evidence>
<dbReference type="SMART" id="SM00028">
    <property type="entry name" value="TPR"/>
    <property type="match status" value="5"/>
</dbReference>
<dbReference type="SMART" id="SM00220">
    <property type="entry name" value="S_TKc"/>
    <property type="match status" value="1"/>
</dbReference>
<dbReference type="AlphaFoldDB" id="A0A956NBQ0"/>
<dbReference type="CDD" id="cd14014">
    <property type="entry name" value="STKc_PknB_like"/>
    <property type="match status" value="1"/>
</dbReference>
<reference evidence="6" key="1">
    <citation type="submission" date="2020-04" db="EMBL/GenBank/DDBJ databases">
        <authorList>
            <person name="Zhang T."/>
        </authorList>
    </citation>
    <scope>NUCLEOTIDE SEQUENCE</scope>
    <source>
        <strain evidence="6">HKST-UBA02</strain>
    </source>
</reference>
<dbReference type="PROSITE" id="PS50005">
    <property type="entry name" value="TPR"/>
    <property type="match status" value="1"/>
</dbReference>
<dbReference type="Pfam" id="PF00069">
    <property type="entry name" value="Pkinase"/>
    <property type="match status" value="1"/>
</dbReference>
<gene>
    <name evidence="6" type="ORF">KDA27_10590</name>
</gene>
<dbReference type="GO" id="GO:0005524">
    <property type="term" value="F:ATP binding"/>
    <property type="evidence" value="ECO:0007669"/>
    <property type="project" value="UniProtKB-UniRule"/>
</dbReference>
<keyword evidence="6" id="KW-0418">Kinase</keyword>
<dbReference type="Pfam" id="PF13181">
    <property type="entry name" value="TPR_8"/>
    <property type="match status" value="1"/>
</dbReference>
<dbReference type="PANTHER" id="PTHR47691">
    <property type="entry name" value="REGULATOR-RELATED"/>
    <property type="match status" value="1"/>
</dbReference>
<proteinExistence type="predicted"/>
<dbReference type="InterPro" id="IPR058852">
    <property type="entry name" value="HTH_77"/>
</dbReference>
<dbReference type="PANTHER" id="PTHR47691:SF3">
    <property type="entry name" value="HTH-TYPE TRANSCRIPTIONAL REGULATOR RV0890C-RELATED"/>
    <property type="match status" value="1"/>
</dbReference>
<dbReference type="PROSITE" id="PS00107">
    <property type="entry name" value="PROTEIN_KINASE_ATP"/>
    <property type="match status" value="1"/>
</dbReference>